<accession>A0ABV6YG72</accession>
<comment type="caution">
    <text evidence="2">The sequence shown here is derived from an EMBL/GenBank/DDBJ whole genome shotgun (WGS) entry which is preliminary data.</text>
</comment>
<sequence length="125" mass="13703">MADAVSISVLEEFAAAWNRHAPDAILSMMPEDCVFEASRGPDVKGTIFTGQAAVRRGIEEVFATFPDARWNNPKHFIAGDRGVSEWVFTATGPDGAHVEVQGCDVFTFRNGKIAVKNSYRKQRTG</sequence>
<dbReference type="Gene3D" id="3.10.450.50">
    <property type="match status" value="1"/>
</dbReference>
<feature type="domain" description="SnoaL-like" evidence="1">
    <location>
        <begin position="11"/>
        <end position="114"/>
    </location>
</feature>
<dbReference type="SUPFAM" id="SSF54427">
    <property type="entry name" value="NTF2-like"/>
    <property type="match status" value="1"/>
</dbReference>
<dbReference type="EMBL" id="JBHOMY010000121">
    <property type="protein sequence ID" value="MFC1460241.1"/>
    <property type="molecule type" value="Genomic_DNA"/>
</dbReference>
<keyword evidence="3" id="KW-1185">Reference proteome</keyword>
<evidence type="ECO:0000259" key="1">
    <source>
        <dbReference type="Pfam" id="PF12680"/>
    </source>
</evidence>
<protein>
    <submittedName>
        <fullName evidence="2">Nuclear transport factor 2 family protein</fullName>
    </submittedName>
</protein>
<dbReference type="RefSeq" id="WP_377031530.1">
    <property type="nucleotide sequence ID" value="NZ_JBHOMY010000121.1"/>
</dbReference>
<dbReference type="Proteomes" id="UP001593940">
    <property type="component" value="Unassembled WGS sequence"/>
</dbReference>
<dbReference type="InterPro" id="IPR037401">
    <property type="entry name" value="SnoaL-like"/>
</dbReference>
<reference evidence="2 3" key="1">
    <citation type="submission" date="2024-09" db="EMBL/GenBank/DDBJ databases">
        <title>Nodulacao em especies de Leguminosae Basais da Amazonia e Caracterizacao dos Rizobios e Bacterias Associadas aos Nodulos.</title>
        <authorList>
            <person name="Jambeiro I.C.A."/>
            <person name="Lopes I.S."/>
            <person name="Aguiar E.R.G.R."/>
            <person name="Santos A.F.J."/>
            <person name="Dos Santos J.M.F."/>
            <person name="Gross E."/>
        </authorList>
    </citation>
    <scope>NUCLEOTIDE SEQUENCE [LARGE SCALE GENOMIC DNA]</scope>
    <source>
        <strain evidence="2 3">BRUESC1165</strain>
    </source>
</reference>
<gene>
    <name evidence="2" type="ORF">ACETIH_26755</name>
</gene>
<evidence type="ECO:0000313" key="3">
    <source>
        <dbReference type="Proteomes" id="UP001593940"/>
    </source>
</evidence>
<name>A0ABV6YG72_9HYPH</name>
<evidence type="ECO:0000313" key="2">
    <source>
        <dbReference type="EMBL" id="MFC1460241.1"/>
    </source>
</evidence>
<dbReference type="Pfam" id="PF12680">
    <property type="entry name" value="SnoaL_2"/>
    <property type="match status" value="1"/>
</dbReference>
<dbReference type="InterPro" id="IPR032710">
    <property type="entry name" value="NTF2-like_dom_sf"/>
</dbReference>
<proteinExistence type="predicted"/>
<organism evidence="2 3">
    <name type="scientific">Microvirga arabica</name>
    <dbReference type="NCBI Taxonomy" id="1128671"/>
    <lineage>
        <taxon>Bacteria</taxon>
        <taxon>Pseudomonadati</taxon>
        <taxon>Pseudomonadota</taxon>
        <taxon>Alphaproteobacteria</taxon>
        <taxon>Hyphomicrobiales</taxon>
        <taxon>Methylobacteriaceae</taxon>
        <taxon>Microvirga</taxon>
    </lineage>
</organism>